<feature type="chain" id="PRO_5026896231" evidence="1">
    <location>
        <begin position="20"/>
        <end position="139"/>
    </location>
</feature>
<reference evidence="2 3" key="1">
    <citation type="submission" date="2019-12" db="EMBL/GenBank/DDBJ databases">
        <title>Novel species isolated from a subtropical stream in China.</title>
        <authorList>
            <person name="Lu H."/>
        </authorList>
    </citation>
    <scope>NUCLEOTIDE SEQUENCE [LARGE SCALE GENOMIC DNA]</scope>
    <source>
        <strain evidence="2 3">DS3</strain>
    </source>
</reference>
<comment type="caution">
    <text evidence="2">The sequence shown here is derived from an EMBL/GenBank/DDBJ whole genome shotgun (WGS) entry which is preliminary data.</text>
</comment>
<gene>
    <name evidence="2" type="ORF">GTP41_12585</name>
</gene>
<dbReference type="Proteomes" id="UP000448575">
    <property type="component" value="Unassembled WGS sequence"/>
</dbReference>
<keyword evidence="1" id="KW-0732">Signal</keyword>
<sequence length="139" mass="15274">MKRLVAVSSLFAFALTAFAQSSGDQKVVIPASKEAQTQRSYMSPGDFARYKGSYELSNGKTLYLTRKATRMYAQVDEQTQHEITGSSSGKFQALNGNMAMHLVFGADDSVSGELYYIDETQKSVAGLPLQTTHVRFASR</sequence>
<evidence type="ECO:0000313" key="2">
    <source>
        <dbReference type="EMBL" id="MYN02938.1"/>
    </source>
</evidence>
<evidence type="ECO:0000256" key="1">
    <source>
        <dbReference type="SAM" id="SignalP"/>
    </source>
</evidence>
<protein>
    <submittedName>
        <fullName evidence="2">Uncharacterized protein</fullName>
    </submittedName>
</protein>
<organism evidence="2 3">
    <name type="scientific">Pseudoduganella guangdongensis</name>
    <dbReference type="NCBI Taxonomy" id="2692179"/>
    <lineage>
        <taxon>Bacteria</taxon>
        <taxon>Pseudomonadati</taxon>
        <taxon>Pseudomonadota</taxon>
        <taxon>Betaproteobacteria</taxon>
        <taxon>Burkholderiales</taxon>
        <taxon>Oxalobacteraceae</taxon>
        <taxon>Telluria group</taxon>
        <taxon>Pseudoduganella</taxon>
    </lineage>
</organism>
<feature type="signal peptide" evidence="1">
    <location>
        <begin position="1"/>
        <end position="19"/>
    </location>
</feature>
<dbReference type="AlphaFoldDB" id="A0A6N9HH56"/>
<name>A0A6N9HH56_9BURK</name>
<accession>A0A6N9HH56</accession>
<keyword evidence="3" id="KW-1185">Reference proteome</keyword>
<evidence type="ECO:0000313" key="3">
    <source>
        <dbReference type="Proteomes" id="UP000448575"/>
    </source>
</evidence>
<proteinExistence type="predicted"/>
<dbReference type="RefSeq" id="WP_161025924.1">
    <property type="nucleotide sequence ID" value="NZ_WWCJ01000008.1"/>
</dbReference>
<dbReference type="EMBL" id="WWCJ01000008">
    <property type="protein sequence ID" value="MYN02938.1"/>
    <property type="molecule type" value="Genomic_DNA"/>
</dbReference>